<protein>
    <submittedName>
        <fullName evidence="1">Uncharacterized protein</fullName>
    </submittedName>
</protein>
<evidence type="ECO:0000313" key="1">
    <source>
        <dbReference type="EMBL" id="SUZ86421.1"/>
    </source>
</evidence>
<proteinExistence type="predicted"/>
<sequence length="79" mass="9456">METNKFDEYTQVNTLTWRLERNGQLLKDEYYFRMKMFYPHEMDILLDNSGLVIKNKMGDYEGSPMNEKSGMQIYVCGRV</sequence>
<organism evidence="1">
    <name type="scientific">marine metagenome</name>
    <dbReference type="NCBI Taxonomy" id="408172"/>
    <lineage>
        <taxon>unclassified sequences</taxon>
        <taxon>metagenomes</taxon>
        <taxon>ecological metagenomes</taxon>
    </lineage>
</organism>
<gene>
    <name evidence="1" type="ORF">METZ01_LOCUS39275</name>
</gene>
<name>A0A381R3U0_9ZZZZ</name>
<dbReference type="EMBL" id="UINC01001682">
    <property type="protein sequence ID" value="SUZ86421.1"/>
    <property type="molecule type" value="Genomic_DNA"/>
</dbReference>
<reference evidence="1" key="1">
    <citation type="submission" date="2018-05" db="EMBL/GenBank/DDBJ databases">
        <authorList>
            <person name="Lanie J.A."/>
            <person name="Ng W.-L."/>
            <person name="Kazmierczak K.M."/>
            <person name="Andrzejewski T.M."/>
            <person name="Davidsen T.M."/>
            <person name="Wayne K.J."/>
            <person name="Tettelin H."/>
            <person name="Glass J.I."/>
            <person name="Rusch D."/>
            <person name="Podicherti R."/>
            <person name="Tsui H.-C.T."/>
            <person name="Winkler M.E."/>
        </authorList>
    </citation>
    <scope>NUCLEOTIDE SEQUENCE</scope>
</reference>
<dbReference type="AlphaFoldDB" id="A0A381R3U0"/>
<accession>A0A381R3U0</accession>